<keyword evidence="7" id="KW-1185">Reference proteome</keyword>
<keyword evidence="1" id="KW-0479">Metal-binding</keyword>
<reference evidence="6 7" key="1">
    <citation type="submission" date="2024-05" db="EMBL/GenBank/DDBJ databases">
        <title>A draft genome resource for the thread blight pathogen Marasmius tenuissimus strain MS-2.</title>
        <authorList>
            <person name="Yulfo-Soto G.E."/>
            <person name="Baruah I.K."/>
            <person name="Amoako-Attah I."/>
            <person name="Bukari Y."/>
            <person name="Meinhardt L.W."/>
            <person name="Bailey B.A."/>
            <person name="Cohen S.P."/>
        </authorList>
    </citation>
    <scope>NUCLEOTIDE SEQUENCE [LARGE SCALE GENOMIC DNA]</scope>
    <source>
        <strain evidence="6 7">MS-2</strain>
    </source>
</reference>
<dbReference type="PROSITE" id="PS50865">
    <property type="entry name" value="ZF_MYND_2"/>
    <property type="match status" value="1"/>
</dbReference>
<dbReference type="Proteomes" id="UP001437256">
    <property type="component" value="Unassembled WGS sequence"/>
</dbReference>
<accession>A0ABR3ABY9</accession>
<keyword evidence="3" id="KW-0862">Zinc</keyword>
<organism evidence="6 7">
    <name type="scientific">Marasmius tenuissimus</name>
    <dbReference type="NCBI Taxonomy" id="585030"/>
    <lineage>
        <taxon>Eukaryota</taxon>
        <taxon>Fungi</taxon>
        <taxon>Dikarya</taxon>
        <taxon>Basidiomycota</taxon>
        <taxon>Agaricomycotina</taxon>
        <taxon>Agaricomycetes</taxon>
        <taxon>Agaricomycetidae</taxon>
        <taxon>Agaricales</taxon>
        <taxon>Marasmiineae</taxon>
        <taxon>Marasmiaceae</taxon>
        <taxon>Marasmius</taxon>
    </lineage>
</organism>
<dbReference type="InterPro" id="IPR002893">
    <property type="entry name" value="Znf_MYND"/>
</dbReference>
<evidence type="ECO:0000313" key="7">
    <source>
        <dbReference type="Proteomes" id="UP001437256"/>
    </source>
</evidence>
<proteinExistence type="predicted"/>
<dbReference type="Gene3D" id="6.10.140.2220">
    <property type="match status" value="1"/>
</dbReference>
<dbReference type="EMBL" id="JBBXMP010000006">
    <property type="protein sequence ID" value="KAL0070509.1"/>
    <property type="molecule type" value="Genomic_DNA"/>
</dbReference>
<keyword evidence="2 4" id="KW-0863">Zinc-finger</keyword>
<protein>
    <submittedName>
        <fullName evidence="6">Histone-lysine N-methyltransferase smyd1</fullName>
    </submittedName>
</protein>
<evidence type="ECO:0000256" key="4">
    <source>
        <dbReference type="PROSITE-ProRule" id="PRU00134"/>
    </source>
</evidence>
<dbReference type="Pfam" id="PF01753">
    <property type="entry name" value="zf-MYND"/>
    <property type="match status" value="1"/>
</dbReference>
<name>A0ABR3ABY9_9AGAR</name>
<dbReference type="SUPFAM" id="SSF144232">
    <property type="entry name" value="HIT/MYND zinc finger-like"/>
    <property type="match status" value="1"/>
</dbReference>
<evidence type="ECO:0000256" key="3">
    <source>
        <dbReference type="ARBA" id="ARBA00022833"/>
    </source>
</evidence>
<evidence type="ECO:0000313" key="6">
    <source>
        <dbReference type="EMBL" id="KAL0070509.1"/>
    </source>
</evidence>
<gene>
    <name evidence="6" type="primary">SMYD1_1</name>
    <name evidence="6" type="ORF">AAF712_002341</name>
</gene>
<evidence type="ECO:0000256" key="1">
    <source>
        <dbReference type="ARBA" id="ARBA00022723"/>
    </source>
</evidence>
<comment type="caution">
    <text evidence="6">The sequence shown here is derived from an EMBL/GenBank/DDBJ whole genome shotgun (WGS) entry which is preliminary data.</text>
</comment>
<evidence type="ECO:0000256" key="2">
    <source>
        <dbReference type="ARBA" id="ARBA00022771"/>
    </source>
</evidence>
<feature type="domain" description="MYND-type" evidence="5">
    <location>
        <begin position="260"/>
        <end position="298"/>
    </location>
</feature>
<sequence length="307" mass="34647">METGEEFDSPCSFYASFWASPQLDAIVSGFQLFCKAEELHAQGKADETFEYYQKAIKKITKDEDPLAEIPARLPYPTFPQETLGAVWRNFLGFLRDPQMRKVKDNSPEAYNLLKYYRPNSSHPYPRFQTEEQKLYLKGMQITAAATIGLLAWDSRDRPTAVKRYREAIVLAATHPGYDSESRSTTNWERCVAGDIRETRDNLTVLLENDERNARIYAEVLGMVGKGGQRRDVLDGVGIIRVEADGTIKFVRDTTIASDKCGSCDKRDVKLMKCSACKKASYCNAACQKADWKNHKSACNFKAAKTSA</sequence>
<dbReference type="PROSITE" id="PS01360">
    <property type="entry name" value="ZF_MYND_1"/>
    <property type="match status" value="1"/>
</dbReference>
<evidence type="ECO:0000259" key="5">
    <source>
        <dbReference type="PROSITE" id="PS50865"/>
    </source>
</evidence>